<feature type="non-terminal residue" evidence="1">
    <location>
        <position position="1"/>
    </location>
</feature>
<organism evidence="1 2">
    <name type="scientific">Athelia psychrophila</name>
    <dbReference type="NCBI Taxonomy" id="1759441"/>
    <lineage>
        <taxon>Eukaryota</taxon>
        <taxon>Fungi</taxon>
        <taxon>Dikarya</taxon>
        <taxon>Basidiomycota</taxon>
        <taxon>Agaricomycotina</taxon>
        <taxon>Agaricomycetes</taxon>
        <taxon>Agaricomycetidae</taxon>
        <taxon>Atheliales</taxon>
        <taxon>Atheliaceae</taxon>
        <taxon>Athelia</taxon>
    </lineage>
</organism>
<dbReference type="STRING" id="436010.A0A167TVS3"/>
<proteinExistence type="predicted"/>
<keyword evidence="2" id="KW-1185">Reference proteome</keyword>
<dbReference type="Proteomes" id="UP000076532">
    <property type="component" value="Unassembled WGS sequence"/>
</dbReference>
<dbReference type="OrthoDB" id="2422225at2759"/>
<dbReference type="AlphaFoldDB" id="A0A167TVS3"/>
<accession>A0A167TVS3</accession>
<evidence type="ECO:0000313" key="2">
    <source>
        <dbReference type="Proteomes" id="UP000076532"/>
    </source>
</evidence>
<sequence length="94" mass="10798">FNQSYGDNISSPPTDNLHHWLNPSSHFRHSVFDAIFYYVGRTHKDERLNVCISTKDMDNAAWCYVHGGQLILDGTFEVCSSRLFLFIAMAIDNK</sequence>
<gene>
    <name evidence="1" type="ORF">FIBSPDRAFT_769092</name>
</gene>
<protein>
    <submittedName>
        <fullName evidence="1">Uncharacterized protein</fullName>
    </submittedName>
</protein>
<dbReference type="EMBL" id="KV418096">
    <property type="protein sequence ID" value="KZP03334.1"/>
    <property type="molecule type" value="Genomic_DNA"/>
</dbReference>
<name>A0A167TVS3_9AGAM</name>
<evidence type="ECO:0000313" key="1">
    <source>
        <dbReference type="EMBL" id="KZP03334.1"/>
    </source>
</evidence>
<reference evidence="1 2" key="1">
    <citation type="journal article" date="2016" name="Mol. Biol. Evol.">
        <title>Comparative Genomics of Early-Diverging Mushroom-Forming Fungi Provides Insights into the Origins of Lignocellulose Decay Capabilities.</title>
        <authorList>
            <person name="Nagy L.G."/>
            <person name="Riley R."/>
            <person name="Tritt A."/>
            <person name="Adam C."/>
            <person name="Daum C."/>
            <person name="Floudas D."/>
            <person name="Sun H."/>
            <person name="Yadav J.S."/>
            <person name="Pangilinan J."/>
            <person name="Larsson K.H."/>
            <person name="Matsuura K."/>
            <person name="Barry K."/>
            <person name="Labutti K."/>
            <person name="Kuo R."/>
            <person name="Ohm R.A."/>
            <person name="Bhattacharya S.S."/>
            <person name="Shirouzu T."/>
            <person name="Yoshinaga Y."/>
            <person name="Martin F.M."/>
            <person name="Grigoriev I.V."/>
            <person name="Hibbett D.S."/>
        </authorList>
    </citation>
    <scope>NUCLEOTIDE SEQUENCE [LARGE SCALE GENOMIC DNA]</scope>
    <source>
        <strain evidence="1 2">CBS 109695</strain>
    </source>
</reference>